<gene>
    <name evidence="1" type="ORF">Psal009_03383</name>
</gene>
<accession>A0A9Q5VC30</accession>
<keyword evidence="2" id="KW-1185">Reference proteome</keyword>
<evidence type="ECO:0000313" key="1">
    <source>
        <dbReference type="EMBL" id="QGO07431.1"/>
    </source>
</evidence>
<name>A0A9Q5VC30_PISSA</name>
<evidence type="ECO:0000313" key="2">
    <source>
        <dbReference type="Proteomes" id="UP000422232"/>
    </source>
</evidence>
<dbReference type="RefSeq" id="WP_016212386.1">
    <property type="nucleotide sequence ID" value="NZ_CP012413.1"/>
</dbReference>
<reference evidence="1 2" key="1">
    <citation type="submission" date="2019-04" db="EMBL/GenBank/DDBJ databases">
        <title>Complete genome sequencing of Piscirickettsia salmonis strain Psal-009.</title>
        <authorList>
            <person name="Schober I."/>
            <person name="Bunk B."/>
            <person name="Sproer C."/>
            <person name="Carril G.P."/>
            <person name="Riedel T."/>
            <person name="Flores-Herrera P.A."/>
            <person name="Nourdin-Galindo G."/>
            <person name="Marshall S.H."/>
            <person name="Overmann J."/>
        </authorList>
    </citation>
    <scope>NUCLEOTIDE SEQUENCE [LARGE SCALE GENOMIC DNA]</scope>
    <source>
        <strain evidence="1 2">Psal-009</strain>
    </source>
</reference>
<dbReference type="EMBL" id="CP038908">
    <property type="protein sequence ID" value="QGO07431.1"/>
    <property type="molecule type" value="Genomic_DNA"/>
</dbReference>
<protein>
    <submittedName>
        <fullName evidence="1">Uncharacterized protein</fullName>
    </submittedName>
</protein>
<proteinExistence type="predicted"/>
<organism evidence="1 2">
    <name type="scientific">Piscirickettsia salmonis</name>
    <dbReference type="NCBI Taxonomy" id="1238"/>
    <lineage>
        <taxon>Bacteria</taxon>
        <taxon>Pseudomonadati</taxon>
        <taxon>Pseudomonadota</taxon>
        <taxon>Gammaproteobacteria</taxon>
        <taxon>Thiotrichales</taxon>
        <taxon>Piscirickettsiaceae</taxon>
        <taxon>Piscirickettsia</taxon>
    </lineage>
</organism>
<dbReference type="AlphaFoldDB" id="A0A9Q5VC30"/>
<sequence length="101" mass="11572">MKSISLSEEIILPSLNVKEGKDQEFSRNELNLKAIKYKDFRKVMLLPEEDQMHTMMKIVSGLSEDDIGELSAEDTAEISEYVFESIHKYVQLGQKITNMSS</sequence>
<dbReference type="Proteomes" id="UP000422232">
    <property type="component" value="Chromosome"/>
</dbReference>
<dbReference type="GeneID" id="66742313"/>